<dbReference type="CDD" id="cd06225">
    <property type="entry name" value="HAMP"/>
    <property type="match status" value="1"/>
</dbReference>
<dbReference type="Pfam" id="PF00015">
    <property type="entry name" value="MCPsignal"/>
    <property type="match status" value="1"/>
</dbReference>
<dbReference type="EMBL" id="CP027668">
    <property type="protein sequence ID" value="AVO46234.1"/>
    <property type="molecule type" value="Genomic_DNA"/>
</dbReference>
<evidence type="ECO:0000256" key="3">
    <source>
        <dbReference type="ARBA" id="ARBA00023224"/>
    </source>
</evidence>
<dbReference type="PRINTS" id="PR00260">
    <property type="entry name" value="CHEMTRNSDUCR"/>
</dbReference>
<comment type="similarity">
    <text evidence="4">Belongs to the methyl-accepting chemotaxis (MCP) protein family.</text>
</comment>
<comment type="subcellular location">
    <subcellularLocation>
        <location evidence="1">Cell inner membrane</location>
        <topology evidence="1">Multi-pass membrane protein</topology>
    </subcellularLocation>
</comment>
<keyword evidence="3 5" id="KW-0807">Transducer</keyword>
<name>A0A2S0NDI3_9HYPH</name>
<feature type="domain" description="Methyl-accepting transducer" evidence="7">
    <location>
        <begin position="434"/>
        <end position="677"/>
    </location>
</feature>
<evidence type="ECO:0000313" key="10">
    <source>
        <dbReference type="EMBL" id="AVO46234.1"/>
    </source>
</evidence>
<feature type="domain" description="T-SNARE coiled-coil homology" evidence="8">
    <location>
        <begin position="593"/>
        <end position="655"/>
    </location>
</feature>
<evidence type="ECO:0000259" key="8">
    <source>
        <dbReference type="PROSITE" id="PS50192"/>
    </source>
</evidence>
<dbReference type="Proteomes" id="UP000237889">
    <property type="component" value="Chromosome"/>
</dbReference>
<protein>
    <submittedName>
        <fullName evidence="10">Methyl-accepting chemotaxis protein</fullName>
    </submittedName>
</protein>
<dbReference type="PROSITE" id="PS50885">
    <property type="entry name" value="HAMP"/>
    <property type="match status" value="1"/>
</dbReference>
<evidence type="ECO:0000256" key="5">
    <source>
        <dbReference type="PROSITE-ProRule" id="PRU00284"/>
    </source>
</evidence>
<dbReference type="AlphaFoldDB" id="A0A2S0NDI3"/>
<evidence type="ECO:0000256" key="4">
    <source>
        <dbReference type="ARBA" id="ARBA00029447"/>
    </source>
</evidence>
<keyword evidence="2" id="KW-0997">Cell inner membrane</keyword>
<keyword evidence="6" id="KW-1133">Transmembrane helix</keyword>
<dbReference type="InterPro" id="IPR000727">
    <property type="entry name" value="T_SNARE_dom"/>
</dbReference>
<reference evidence="10 11" key="1">
    <citation type="submission" date="2018-03" db="EMBL/GenBank/DDBJ databases">
        <title>Genome sequencing of Phreatobacter sp.</title>
        <authorList>
            <person name="Kim S.-J."/>
            <person name="Heo J."/>
            <person name="Kwon S.-W."/>
        </authorList>
    </citation>
    <scope>NUCLEOTIDE SEQUENCE [LARGE SCALE GENOMIC DNA]</scope>
    <source>
        <strain evidence="10 11">S-12</strain>
    </source>
</reference>
<keyword evidence="6" id="KW-0472">Membrane</keyword>
<dbReference type="SUPFAM" id="SSF58104">
    <property type="entry name" value="Methyl-accepting chemotaxis protein (MCP) signaling domain"/>
    <property type="match status" value="1"/>
</dbReference>
<dbReference type="GO" id="GO:0006935">
    <property type="term" value="P:chemotaxis"/>
    <property type="evidence" value="ECO:0007669"/>
    <property type="project" value="InterPro"/>
</dbReference>
<dbReference type="PANTHER" id="PTHR32089:SF112">
    <property type="entry name" value="LYSOZYME-LIKE PROTEIN-RELATED"/>
    <property type="match status" value="1"/>
</dbReference>
<dbReference type="InterPro" id="IPR004089">
    <property type="entry name" value="MCPsignal_dom"/>
</dbReference>
<feature type="domain" description="HAMP" evidence="9">
    <location>
        <begin position="347"/>
        <end position="400"/>
    </location>
</feature>
<feature type="transmembrane region" description="Helical" evidence="6">
    <location>
        <begin position="324"/>
        <end position="344"/>
    </location>
</feature>
<dbReference type="PANTHER" id="PTHR32089">
    <property type="entry name" value="METHYL-ACCEPTING CHEMOTAXIS PROTEIN MCPB"/>
    <property type="match status" value="1"/>
</dbReference>
<dbReference type="GO" id="GO:0005886">
    <property type="term" value="C:plasma membrane"/>
    <property type="evidence" value="ECO:0007669"/>
    <property type="project" value="UniProtKB-SubCell"/>
</dbReference>
<dbReference type="Gene3D" id="6.10.340.10">
    <property type="match status" value="1"/>
</dbReference>
<dbReference type="Pfam" id="PF00672">
    <property type="entry name" value="HAMP"/>
    <property type="match status" value="1"/>
</dbReference>
<evidence type="ECO:0000313" key="11">
    <source>
        <dbReference type="Proteomes" id="UP000237889"/>
    </source>
</evidence>
<dbReference type="OrthoDB" id="8456673at2"/>
<evidence type="ECO:0000259" key="7">
    <source>
        <dbReference type="PROSITE" id="PS50111"/>
    </source>
</evidence>
<dbReference type="SMART" id="SM00304">
    <property type="entry name" value="HAMP"/>
    <property type="match status" value="1"/>
</dbReference>
<dbReference type="SMART" id="SM00283">
    <property type="entry name" value="MA"/>
    <property type="match status" value="1"/>
</dbReference>
<evidence type="ECO:0000256" key="2">
    <source>
        <dbReference type="ARBA" id="ARBA00022519"/>
    </source>
</evidence>
<proteinExistence type="inferred from homology"/>
<dbReference type="InterPro" id="IPR003660">
    <property type="entry name" value="HAMP_dom"/>
</dbReference>
<dbReference type="PROSITE" id="PS50192">
    <property type="entry name" value="T_SNARE"/>
    <property type="match status" value="1"/>
</dbReference>
<dbReference type="InterPro" id="IPR004090">
    <property type="entry name" value="Chemotax_Me-accpt_rcpt"/>
</dbReference>
<evidence type="ECO:0000256" key="1">
    <source>
        <dbReference type="ARBA" id="ARBA00004429"/>
    </source>
</evidence>
<dbReference type="GO" id="GO:0007165">
    <property type="term" value="P:signal transduction"/>
    <property type="evidence" value="ECO:0007669"/>
    <property type="project" value="UniProtKB-KW"/>
</dbReference>
<keyword evidence="2" id="KW-1003">Cell membrane</keyword>
<gene>
    <name evidence="10" type="ORF">C6569_14840</name>
</gene>
<organism evidence="10 11">
    <name type="scientific">Phreatobacter cathodiphilus</name>
    <dbReference type="NCBI Taxonomy" id="1868589"/>
    <lineage>
        <taxon>Bacteria</taxon>
        <taxon>Pseudomonadati</taxon>
        <taxon>Pseudomonadota</taxon>
        <taxon>Alphaproteobacteria</taxon>
        <taxon>Hyphomicrobiales</taxon>
        <taxon>Phreatobacteraceae</taxon>
        <taxon>Phreatobacter</taxon>
    </lineage>
</organism>
<dbReference type="RefSeq" id="WP_106749575.1">
    <property type="nucleotide sequence ID" value="NZ_CP027668.1"/>
</dbReference>
<sequence>MFNRLTLSGLVRAVVSVFAVALIAQLALGAWESWTRYQKSTRIAAVVETTTHMFTALHNLRVDRSNSRRALILDDVHPTVPRTIAPHREAEMPALRSALATLRTIEYAGAAAAVAQLDQTIKRIDEMQAETARAMAMPKGQRRVGIADDYFNLTDGAINLLDRLSGELTKLIKLDDSFVDQLMEIKQNAWIARQAAGDTSVFISNPLAGLPLPENPLVGYAVLTTRMETAWAAVEQLAGSLALPPSFATALQQARGGFLDPEFAKVRLATLTALINKQQPAFTANQWSLMAVPKLGTILTAADAALDTARAHSDATRAAAFRSLGMQLGALGLALAFAIAALVLMTRRVIGPLTEIKDSMLRLADGDTTVESRFVTRKDEIGALASAMQTFKDNMIEAERLRAEQGAIEARGAADRRAAMLQLADAFQSTVGGIVQTVSRASAELEAAATSLSKTAENTQGLATVVASASDEASANVQSVAGAAEEMASSVSEIGRQVEESSRMSGEAVKQAEKADQRIAELSLAAGRIGDVVKLITAIAEQTNLLALNATIEAARAGEAGKGFAVVASEVKQLATQTAKATEEIGAQIATMQAATQDSVSAIKEIGSTIDHLAGIAAAIAAAVEEQGAATQEISRNVQEAAQGTAEVASNIASVNSGAAETGSASSQVLSSAQSLSRESEILQREVARFIETVKAA</sequence>
<evidence type="ECO:0000259" key="9">
    <source>
        <dbReference type="PROSITE" id="PS50885"/>
    </source>
</evidence>
<keyword evidence="6" id="KW-0812">Transmembrane</keyword>
<dbReference type="PROSITE" id="PS50111">
    <property type="entry name" value="CHEMOTAXIS_TRANSDUC_2"/>
    <property type="match status" value="1"/>
</dbReference>
<evidence type="ECO:0000256" key="6">
    <source>
        <dbReference type="SAM" id="Phobius"/>
    </source>
</evidence>
<dbReference type="Gene3D" id="1.10.287.950">
    <property type="entry name" value="Methyl-accepting chemotaxis protein"/>
    <property type="match status" value="1"/>
</dbReference>
<dbReference type="GO" id="GO:0004888">
    <property type="term" value="F:transmembrane signaling receptor activity"/>
    <property type="evidence" value="ECO:0007669"/>
    <property type="project" value="InterPro"/>
</dbReference>
<dbReference type="KEGG" id="phr:C6569_14840"/>
<keyword evidence="11" id="KW-1185">Reference proteome</keyword>
<accession>A0A2S0NDI3</accession>